<dbReference type="Proteomes" id="UP000239895">
    <property type="component" value="Unassembled WGS sequence"/>
</dbReference>
<evidence type="ECO:0000259" key="1">
    <source>
        <dbReference type="Pfam" id="PF00733"/>
    </source>
</evidence>
<dbReference type="RefSeq" id="WP_125206525.1">
    <property type="nucleotide sequence ID" value="NZ_PVTX01000006.1"/>
</dbReference>
<dbReference type="SUPFAM" id="SSF52402">
    <property type="entry name" value="Adenine nucleotide alpha hydrolases-like"/>
    <property type="match status" value="1"/>
</dbReference>
<sequence>MALDVHRPTPRETAWAWLPGLVDTSPGHRTTAAPLDVLTSRIADRAGGRQVYVTFSGGRDSSAVLAAACRATALAGTPPPIPVTFVYPGVAEADESEWQRTVVDHLGLHDWWRLPITTENDLLGPVAQDSLRRHGLLWPATMHARGPLLERCAGGVVLTGEGGDEVFGDRRIRALRRTARRPFAPGSPRRSALTAVSPAVLRRRRLRAPMSLPWLRPAAHDELVERIGADDLAEPLSFGGSLRWVARRRSVTEFFRTYSALAAEHHAEVAHPLLDPTFLAAVARRHPTGFSSRTEGMRAVFADVLPDAVLARTSKATFTLAYLGAATREFARSWDGSGVPHDLVDAEELQKAWLGERPPGPTGLLLQSAWLASQDRTRARDAA</sequence>
<keyword evidence="3" id="KW-1185">Reference proteome</keyword>
<proteinExistence type="predicted"/>
<evidence type="ECO:0000313" key="2">
    <source>
        <dbReference type="EMBL" id="PRZ06433.1"/>
    </source>
</evidence>
<feature type="domain" description="Asparagine synthetase" evidence="1">
    <location>
        <begin position="49"/>
        <end position="337"/>
    </location>
</feature>
<name>A0ABX5EEL3_9MICO</name>
<protein>
    <submittedName>
        <fullName evidence="2">Asparagine synthase (Glutamine-hydrolysing)</fullName>
    </submittedName>
</protein>
<organism evidence="2 3">
    <name type="scientific">Isoptericola halotolerans</name>
    <dbReference type="NCBI Taxonomy" id="300560"/>
    <lineage>
        <taxon>Bacteria</taxon>
        <taxon>Bacillati</taxon>
        <taxon>Actinomycetota</taxon>
        <taxon>Actinomycetes</taxon>
        <taxon>Micrococcales</taxon>
        <taxon>Promicromonosporaceae</taxon>
        <taxon>Isoptericola</taxon>
    </lineage>
</organism>
<dbReference type="InterPro" id="IPR001962">
    <property type="entry name" value="Asn_synthase"/>
</dbReference>
<dbReference type="Pfam" id="PF00733">
    <property type="entry name" value="Asn_synthase"/>
    <property type="match status" value="1"/>
</dbReference>
<comment type="caution">
    <text evidence="2">The sequence shown here is derived from an EMBL/GenBank/DDBJ whole genome shotgun (WGS) entry which is preliminary data.</text>
</comment>
<dbReference type="Gene3D" id="3.40.50.620">
    <property type="entry name" value="HUPs"/>
    <property type="match status" value="1"/>
</dbReference>
<reference evidence="2 3" key="1">
    <citation type="submission" date="2018-03" db="EMBL/GenBank/DDBJ databases">
        <title>Comparative analysis of microorganisms from saline springs in Andes Mountain Range, Colombia.</title>
        <authorList>
            <person name="Rubin E."/>
        </authorList>
    </citation>
    <scope>NUCLEOTIDE SEQUENCE [LARGE SCALE GENOMIC DNA]</scope>
    <source>
        <strain evidence="2 3">CG 23</strain>
    </source>
</reference>
<evidence type="ECO:0000313" key="3">
    <source>
        <dbReference type="Proteomes" id="UP000239895"/>
    </source>
</evidence>
<dbReference type="EMBL" id="PVTX01000006">
    <property type="protein sequence ID" value="PRZ06433.1"/>
    <property type="molecule type" value="Genomic_DNA"/>
</dbReference>
<dbReference type="InterPro" id="IPR014729">
    <property type="entry name" value="Rossmann-like_a/b/a_fold"/>
</dbReference>
<accession>A0ABX5EEL3</accession>
<gene>
    <name evidence="2" type="ORF">BCL65_106107</name>
</gene>